<gene>
    <name evidence="5" type="ORF">THASP1DRAFT_11686</name>
</gene>
<dbReference type="EMBL" id="KZ992460">
    <property type="protein sequence ID" value="RKP10290.1"/>
    <property type="molecule type" value="Genomic_DNA"/>
</dbReference>
<feature type="non-terminal residue" evidence="5">
    <location>
        <position position="343"/>
    </location>
</feature>
<dbReference type="EC" id="3.1.4.12" evidence="2"/>
<dbReference type="GO" id="GO:0005737">
    <property type="term" value="C:cytoplasm"/>
    <property type="evidence" value="ECO:0007669"/>
    <property type="project" value="TreeGrafter"/>
</dbReference>
<dbReference type="Pfam" id="PF03372">
    <property type="entry name" value="Exo_endo_phos"/>
    <property type="match status" value="1"/>
</dbReference>
<dbReference type="PANTHER" id="PTHR16320">
    <property type="entry name" value="SPHINGOMYELINASE FAMILY MEMBER"/>
    <property type="match status" value="1"/>
</dbReference>
<dbReference type="PANTHER" id="PTHR16320:SF1">
    <property type="entry name" value="SPHINGOMYELINASE DDB_G0288017"/>
    <property type="match status" value="1"/>
</dbReference>
<dbReference type="InterPro" id="IPR038772">
    <property type="entry name" value="Sph/SMPD2-like"/>
</dbReference>
<dbReference type="SUPFAM" id="SSF56219">
    <property type="entry name" value="DNase I-like"/>
    <property type="match status" value="1"/>
</dbReference>
<keyword evidence="5" id="KW-0255">Endonuclease</keyword>
<dbReference type="GO" id="GO:0004519">
    <property type="term" value="F:endonuclease activity"/>
    <property type="evidence" value="ECO:0007669"/>
    <property type="project" value="UniProtKB-KW"/>
</dbReference>
<dbReference type="Proteomes" id="UP000271241">
    <property type="component" value="Unassembled WGS sequence"/>
</dbReference>
<evidence type="ECO:0000256" key="2">
    <source>
        <dbReference type="ARBA" id="ARBA00012369"/>
    </source>
</evidence>
<evidence type="ECO:0000256" key="3">
    <source>
        <dbReference type="ARBA" id="ARBA00022801"/>
    </source>
</evidence>
<organism evidence="5 6">
    <name type="scientific">Thamnocephalis sphaerospora</name>
    <dbReference type="NCBI Taxonomy" id="78915"/>
    <lineage>
        <taxon>Eukaryota</taxon>
        <taxon>Fungi</taxon>
        <taxon>Fungi incertae sedis</taxon>
        <taxon>Zoopagomycota</taxon>
        <taxon>Zoopagomycotina</taxon>
        <taxon>Zoopagomycetes</taxon>
        <taxon>Zoopagales</taxon>
        <taxon>Sigmoideomycetaceae</taxon>
        <taxon>Thamnocephalis</taxon>
    </lineage>
</organism>
<keyword evidence="5" id="KW-0269">Exonuclease</keyword>
<dbReference type="GO" id="GO:0004527">
    <property type="term" value="F:exonuclease activity"/>
    <property type="evidence" value="ECO:0007669"/>
    <property type="project" value="UniProtKB-KW"/>
</dbReference>
<dbReference type="GO" id="GO:0004767">
    <property type="term" value="F:sphingomyelin phosphodiesterase activity"/>
    <property type="evidence" value="ECO:0007669"/>
    <property type="project" value="UniProtKB-EC"/>
</dbReference>
<dbReference type="Gene3D" id="3.60.10.10">
    <property type="entry name" value="Endonuclease/exonuclease/phosphatase"/>
    <property type="match status" value="1"/>
</dbReference>
<feature type="domain" description="Endonuclease/exonuclease/phosphatase" evidence="4">
    <location>
        <begin position="17"/>
        <end position="299"/>
    </location>
</feature>
<comment type="similarity">
    <text evidence="1">Belongs to the neutral sphingomyelinase family.</text>
</comment>
<keyword evidence="3" id="KW-0378">Hydrolase</keyword>
<dbReference type="OrthoDB" id="40902at2759"/>
<evidence type="ECO:0000313" key="6">
    <source>
        <dbReference type="Proteomes" id="UP000271241"/>
    </source>
</evidence>
<protein>
    <recommendedName>
        <fullName evidence="2">sphingomyelin phosphodiesterase</fullName>
        <ecNumber evidence="2">3.1.4.12</ecNumber>
    </recommendedName>
</protein>
<accession>A0A4P9XXY9</accession>
<dbReference type="GO" id="GO:0005576">
    <property type="term" value="C:extracellular region"/>
    <property type="evidence" value="ECO:0007669"/>
    <property type="project" value="InterPro"/>
</dbReference>
<dbReference type="STRING" id="78915.A0A4P9XXY9"/>
<proteinExistence type="inferred from homology"/>
<reference evidence="6" key="1">
    <citation type="journal article" date="2018" name="Nat. Microbiol.">
        <title>Leveraging single-cell genomics to expand the fungal tree of life.</title>
        <authorList>
            <person name="Ahrendt S.R."/>
            <person name="Quandt C.A."/>
            <person name="Ciobanu D."/>
            <person name="Clum A."/>
            <person name="Salamov A."/>
            <person name="Andreopoulos B."/>
            <person name="Cheng J.F."/>
            <person name="Woyke T."/>
            <person name="Pelin A."/>
            <person name="Henrissat B."/>
            <person name="Reynolds N.K."/>
            <person name="Benny G.L."/>
            <person name="Smith M.E."/>
            <person name="James T.Y."/>
            <person name="Grigoriev I.V."/>
        </authorList>
    </citation>
    <scope>NUCLEOTIDE SEQUENCE [LARGE SCALE GENOMIC DNA]</scope>
    <source>
        <strain evidence="6">RSA 1356</strain>
    </source>
</reference>
<dbReference type="InterPro" id="IPR005135">
    <property type="entry name" value="Endo/exonuclease/phosphatase"/>
</dbReference>
<keyword evidence="6" id="KW-1185">Reference proteome</keyword>
<feature type="non-terminal residue" evidence="5">
    <location>
        <position position="1"/>
    </location>
</feature>
<name>A0A4P9XXY9_9FUNG</name>
<dbReference type="CDD" id="cd09078">
    <property type="entry name" value="nSMase"/>
    <property type="match status" value="1"/>
</dbReference>
<evidence type="ECO:0000313" key="5">
    <source>
        <dbReference type="EMBL" id="RKP10290.1"/>
    </source>
</evidence>
<evidence type="ECO:0000256" key="1">
    <source>
        <dbReference type="ARBA" id="ARBA00006335"/>
    </source>
</evidence>
<dbReference type="InterPro" id="IPR017766">
    <property type="entry name" value="Sphingomyelinase/PLipase_C"/>
</dbReference>
<dbReference type="InterPro" id="IPR036691">
    <property type="entry name" value="Endo/exonu/phosph_ase_sf"/>
</dbReference>
<keyword evidence="5" id="KW-0540">Nuclease</keyword>
<sequence length="343" mass="38786">TVRLCQYNFFMRPPGINSNGDDHKSERLHHFIEHELGRFDVIAFQELFDFGSSRRNELIKAAYAQGYKFSVANPQQCAAKLRIDGGLVIISRLPIVRYASLTFDRGVDSDWLAAKGVLYAKLRVGGDQHLHLFTTHLQSSYNRNYPMTDRAVQIRLKQLYAIRRFMDAELRDEPTDQLIILAGDFNVNGRSDNTADADKGVGSDEYRAALDILYGAGIHPSLVPGSRQDGNVYVSENKFLVEDLLYDHYKLHPVTFADVKTDANGDVELDPHGQPIPRETQLTDKKALGWRARLDYIFAIRRGEDPHNVAKDIASPDRTQVEPFFVSKDQQQSMPVTQLSGTC</sequence>
<evidence type="ECO:0000259" key="4">
    <source>
        <dbReference type="Pfam" id="PF03372"/>
    </source>
</evidence>
<dbReference type="AlphaFoldDB" id="A0A4P9XXY9"/>